<evidence type="ECO:0000256" key="17">
    <source>
        <dbReference type="PIRSR" id="PIRSR600823-2"/>
    </source>
</evidence>
<dbReference type="GO" id="GO:0006979">
    <property type="term" value="P:response to oxidative stress"/>
    <property type="evidence" value="ECO:0007669"/>
    <property type="project" value="InterPro"/>
</dbReference>
<comment type="similarity">
    <text evidence="21">Belongs to the peroxidase family.</text>
</comment>
<reference evidence="25 26" key="1">
    <citation type="submission" date="2019-05" db="EMBL/GenBank/DDBJ databases">
        <title>Mikania micrantha, genome provides insights into the molecular mechanism of rapid growth.</title>
        <authorList>
            <person name="Liu B."/>
        </authorList>
    </citation>
    <scope>NUCLEOTIDE SEQUENCE [LARGE SCALE GENOMIC DNA]</scope>
    <source>
        <strain evidence="25">NLD-2019</strain>
        <tissue evidence="25">Leaf</tissue>
    </source>
</reference>
<keyword evidence="6" id="KW-0575">Peroxidase</keyword>
<dbReference type="PANTHER" id="PTHR31517:SF80">
    <property type="entry name" value="PEROXIDASE"/>
    <property type="match status" value="1"/>
</dbReference>
<evidence type="ECO:0000256" key="11">
    <source>
        <dbReference type="ARBA" id="ARBA00023002"/>
    </source>
</evidence>
<evidence type="ECO:0000256" key="1">
    <source>
        <dbReference type="ARBA" id="ARBA00000189"/>
    </source>
</evidence>
<comment type="subcellular location">
    <subcellularLocation>
        <location evidence="3">Secreted</location>
    </subcellularLocation>
</comment>
<evidence type="ECO:0000256" key="5">
    <source>
        <dbReference type="ARBA" id="ARBA00022525"/>
    </source>
</evidence>
<comment type="catalytic activity">
    <reaction evidence="1">
        <text>2 a phenolic donor + H2O2 = 2 a phenolic radical donor + 2 H2O</text>
        <dbReference type="Rhea" id="RHEA:56136"/>
        <dbReference type="ChEBI" id="CHEBI:15377"/>
        <dbReference type="ChEBI" id="CHEBI:16240"/>
        <dbReference type="ChEBI" id="CHEBI:139520"/>
        <dbReference type="ChEBI" id="CHEBI:139521"/>
        <dbReference type="EC" id="1.11.1.7"/>
    </reaction>
</comment>
<dbReference type="PANTHER" id="PTHR31517">
    <property type="match status" value="1"/>
</dbReference>
<evidence type="ECO:0000256" key="2">
    <source>
        <dbReference type="ARBA" id="ARBA00002322"/>
    </source>
</evidence>
<evidence type="ECO:0000256" key="9">
    <source>
        <dbReference type="ARBA" id="ARBA00022729"/>
    </source>
</evidence>
<evidence type="ECO:0000256" key="14">
    <source>
        <dbReference type="ARBA" id="ARBA00023180"/>
    </source>
</evidence>
<dbReference type="AlphaFoldDB" id="A0A5N6NUG6"/>
<dbReference type="PRINTS" id="PR00458">
    <property type="entry name" value="PEROXIDASE"/>
</dbReference>
<dbReference type="EMBL" id="SZYD01000009">
    <property type="protein sequence ID" value="KAD5317910.1"/>
    <property type="molecule type" value="Genomic_DNA"/>
</dbReference>
<feature type="binding site" evidence="18">
    <location>
        <position position="79"/>
    </location>
    <ligand>
        <name>Ca(2+)</name>
        <dbReference type="ChEBI" id="CHEBI:29108"/>
        <label>1</label>
    </ligand>
</feature>
<feature type="disulfide bond" evidence="20">
    <location>
        <begin position="201"/>
        <end position="233"/>
    </location>
</feature>
<evidence type="ECO:0000256" key="3">
    <source>
        <dbReference type="ARBA" id="ARBA00004613"/>
    </source>
</evidence>
<gene>
    <name evidence="25" type="ORF">E3N88_17856</name>
</gene>
<keyword evidence="8 18" id="KW-0479">Metal-binding</keyword>
<dbReference type="GO" id="GO:0046872">
    <property type="term" value="F:metal ion binding"/>
    <property type="evidence" value="ECO:0007669"/>
    <property type="project" value="UniProtKB-KW"/>
</dbReference>
<dbReference type="GO" id="GO:0005576">
    <property type="term" value="C:extracellular region"/>
    <property type="evidence" value="ECO:0007669"/>
    <property type="project" value="UniProtKB-SubCell"/>
</dbReference>
<dbReference type="Pfam" id="PF00141">
    <property type="entry name" value="peroxidase"/>
    <property type="match status" value="1"/>
</dbReference>
<comment type="cofactor">
    <cofactor evidence="18">
        <name>Ca(2+)</name>
        <dbReference type="ChEBI" id="CHEBI:29108"/>
    </cofactor>
    <text evidence="18">Binds 2 calcium ions per subunit.</text>
</comment>
<comment type="function">
    <text evidence="2">Removal of H(2)O(2), oxidation of toxic reductants, biosynthesis and degradation of lignin, suberization, auxin catabolism, response to environmental stresses such as wounding, pathogen attack and oxidative stress. These functions might be dependent on each isozyme/isoform in each plant tissue.</text>
</comment>
<organism evidence="25 26">
    <name type="scientific">Mikania micrantha</name>
    <name type="common">bitter vine</name>
    <dbReference type="NCBI Taxonomy" id="192012"/>
    <lineage>
        <taxon>Eukaryota</taxon>
        <taxon>Viridiplantae</taxon>
        <taxon>Streptophyta</taxon>
        <taxon>Embryophyta</taxon>
        <taxon>Tracheophyta</taxon>
        <taxon>Spermatophyta</taxon>
        <taxon>Magnoliopsida</taxon>
        <taxon>eudicotyledons</taxon>
        <taxon>Gunneridae</taxon>
        <taxon>Pentapetalae</taxon>
        <taxon>asterids</taxon>
        <taxon>campanulids</taxon>
        <taxon>Asterales</taxon>
        <taxon>Asteraceae</taxon>
        <taxon>Asteroideae</taxon>
        <taxon>Heliantheae alliance</taxon>
        <taxon>Eupatorieae</taxon>
        <taxon>Mikania</taxon>
    </lineage>
</organism>
<dbReference type="PROSITE" id="PS00436">
    <property type="entry name" value="PEROXIDASE_2"/>
    <property type="match status" value="1"/>
</dbReference>
<evidence type="ECO:0000256" key="16">
    <source>
        <dbReference type="PIRSR" id="PIRSR600823-1"/>
    </source>
</evidence>
<feature type="binding site" evidence="18">
    <location>
        <position position="91"/>
    </location>
    <ligand>
        <name>Ca(2+)</name>
        <dbReference type="ChEBI" id="CHEBI:29108"/>
        <label>1</label>
    </ligand>
</feature>
<dbReference type="InterPro" id="IPR019794">
    <property type="entry name" value="Peroxidases_AS"/>
</dbReference>
<dbReference type="InterPro" id="IPR002016">
    <property type="entry name" value="Haem_peroxidase"/>
</dbReference>
<feature type="disulfide bond" evidence="20">
    <location>
        <begin position="123"/>
        <end position="350"/>
    </location>
</feature>
<evidence type="ECO:0000313" key="25">
    <source>
        <dbReference type="EMBL" id="KAD5317910.1"/>
    </source>
</evidence>
<feature type="binding site" description="axial binding residue" evidence="18">
    <location>
        <position position="194"/>
    </location>
    <ligand>
        <name>heme b</name>
        <dbReference type="ChEBI" id="CHEBI:60344"/>
    </ligand>
    <ligandPart>
        <name>Fe</name>
        <dbReference type="ChEBI" id="CHEBI:18248"/>
    </ligandPart>
</feature>
<dbReference type="Gene3D" id="1.10.420.10">
    <property type="entry name" value="Peroxidase, domain 2"/>
    <property type="match status" value="1"/>
</dbReference>
<dbReference type="OrthoDB" id="2113341at2759"/>
<keyword evidence="7" id="KW-0349">Heme</keyword>
<evidence type="ECO:0000256" key="12">
    <source>
        <dbReference type="ARBA" id="ARBA00023004"/>
    </source>
</evidence>
<keyword evidence="11" id="KW-0560">Oxidoreductase</keyword>
<evidence type="ECO:0000256" key="21">
    <source>
        <dbReference type="RuleBase" id="RU004241"/>
    </source>
</evidence>
<keyword evidence="26" id="KW-1185">Reference proteome</keyword>
<dbReference type="InterPro" id="IPR000823">
    <property type="entry name" value="Peroxidase_pln"/>
</dbReference>
<dbReference type="PROSITE" id="PS50873">
    <property type="entry name" value="PEROXIDASE_4"/>
    <property type="match status" value="1"/>
</dbReference>
<evidence type="ECO:0000256" key="23">
    <source>
        <dbReference type="SAM" id="Phobius"/>
    </source>
</evidence>
<evidence type="ECO:0000256" key="8">
    <source>
        <dbReference type="ARBA" id="ARBA00022723"/>
    </source>
</evidence>
<feature type="binding site" evidence="18">
    <location>
        <position position="75"/>
    </location>
    <ligand>
        <name>Ca(2+)</name>
        <dbReference type="ChEBI" id="CHEBI:29108"/>
        <label>1</label>
    </ligand>
</feature>
<evidence type="ECO:0000256" key="20">
    <source>
        <dbReference type="PIRSR" id="PIRSR600823-5"/>
    </source>
</evidence>
<evidence type="ECO:0000313" key="26">
    <source>
        <dbReference type="Proteomes" id="UP000326396"/>
    </source>
</evidence>
<evidence type="ECO:0000256" key="22">
    <source>
        <dbReference type="SAM" id="MobiDB-lite"/>
    </source>
</evidence>
<accession>A0A5N6NUG6</accession>
<dbReference type="Proteomes" id="UP000326396">
    <property type="component" value="Linkage Group LG17"/>
</dbReference>
<dbReference type="GO" id="GO:0140825">
    <property type="term" value="F:lactoperoxidase activity"/>
    <property type="evidence" value="ECO:0007669"/>
    <property type="project" value="UniProtKB-EC"/>
</dbReference>
<name>A0A5N6NUG6_9ASTR</name>
<feature type="binding site" evidence="18">
    <location>
        <position position="77"/>
    </location>
    <ligand>
        <name>Ca(2+)</name>
        <dbReference type="ChEBI" id="CHEBI:29108"/>
        <label>1</label>
    </ligand>
</feature>
<keyword evidence="23" id="KW-0472">Membrane</keyword>
<evidence type="ECO:0000256" key="10">
    <source>
        <dbReference type="ARBA" id="ARBA00022837"/>
    </source>
</evidence>
<evidence type="ECO:0000256" key="6">
    <source>
        <dbReference type="ARBA" id="ARBA00022559"/>
    </source>
</evidence>
<evidence type="ECO:0000256" key="15">
    <source>
        <dbReference type="ARBA" id="ARBA00023324"/>
    </source>
</evidence>
<feature type="disulfide bond" evidence="20">
    <location>
        <begin position="38"/>
        <end position="117"/>
    </location>
</feature>
<feature type="transmembrane region" description="Helical" evidence="23">
    <location>
        <begin position="409"/>
        <end position="433"/>
    </location>
</feature>
<feature type="binding site" evidence="18">
    <location>
        <position position="70"/>
    </location>
    <ligand>
        <name>Ca(2+)</name>
        <dbReference type="ChEBI" id="CHEBI:29108"/>
        <label>1</label>
    </ligand>
</feature>
<sequence length="435" mass="47838">MKIDGKTSFLLPIGYCLLISLISSSYSSLEYDYYRESCPQAHHIIRSTLHRIHDQNSTVSPAILRLVFHDCFVQGCDASVLLDNTAFMGSEKDTLPNQSLKGFDHIDLIKSELENVCPGVVSCADILVVAARESVILAGGPFYPVHTGRKDSNRSYPEISYELPSPLDDLSTTIGRFASRGFTEKETVTLLGAHSTGKIRCKFFERRLYKFGGTDQPDPSMDPEFAELLRSICNNTQAQTPASSPSSSPSPSPSPSPSTTSSKTDQEQAMKMDYEGAGSGFGTLYYRGLLQGKGILFVDQQLTAGEETTNWVRQYASDVSMFHRDFAQVMMKLSSTQVLTGPTGEVRTNCREVSTSLCIPTHRLKPSIPALFLRPPSPNTFVSFHFSCPSEPALVSDDSSLTLLKHEQVVIGALVVVIWFEILVSWILVSGFVGF</sequence>
<evidence type="ECO:0000256" key="7">
    <source>
        <dbReference type="ARBA" id="ARBA00022617"/>
    </source>
</evidence>
<dbReference type="FunFam" id="1.10.520.10:FF:000006">
    <property type="entry name" value="Peroxidase"/>
    <property type="match status" value="1"/>
</dbReference>
<evidence type="ECO:0000256" key="4">
    <source>
        <dbReference type="ARBA" id="ARBA00012313"/>
    </source>
</evidence>
<keyword evidence="23" id="KW-0812">Transmembrane</keyword>
<keyword evidence="13 20" id="KW-1015">Disulfide bond</keyword>
<comment type="caution">
    <text evidence="25">The sequence shown here is derived from an EMBL/GenBank/DDBJ whole genome shotgun (WGS) entry which is preliminary data.</text>
</comment>
<keyword evidence="10 18" id="KW-0106">Calcium</keyword>
<keyword evidence="15" id="KW-0376">Hydrogen peroxide</keyword>
<keyword evidence="9" id="KW-0732">Signal</keyword>
<feature type="site" description="Transition state stabilizer" evidence="19">
    <location>
        <position position="65"/>
    </location>
</feature>
<dbReference type="SUPFAM" id="SSF48113">
    <property type="entry name" value="Heme-dependent peroxidases"/>
    <property type="match status" value="1"/>
</dbReference>
<evidence type="ECO:0000256" key="19">
    <source>
        <dbReference type="PIRSR" id="PIRSR600823-4"/>
    </source>
</evidence>
<dbReference type="Gene3D" id="1.10.520.10">
    <property type="match status" value="1"/>
</dbReference>
<feature type="region of interest" description="Disordered" evidence="22">
    <location>
        <begin position="237"/>
        <end position="267"/>
    </location>
</feature>
<feature type="binding site" evidence="18">
    <location>
        <position position="273"/>
    </location>
    <ligand>
        <name>Ca(2+)</name>
        <dbReference type="ChEBI" id="CHEBI:29108"/>
        <label>2</label>
    </ligand>
</feature>
<dbReference type="GO" id="GO:0020037">
    <property type="term" value="F:heme binding"/>
    <property type="evidence" value="ECO:0007669"/>
    <property type="project" value="InterPro"/>
</dbReference>
<protein>
    <recommendedName>
        <fullName evidence="4">peroxidase</fullName>
        <ecNumber evidence="4">1.11.1.7</ecNumber>
    </recommendedName>
</protein>
<proteinExistence type="inferred from homology"/>
<dbReference type="GO" id="GO:0042744">
    <property type="term" value="P:hydrogen peroxide catabolic process"/>
    <property type="evidence" value="ECO:0007669"/>
    <property type="project" value="UniProtKB-KW"/>
</dbReference>
<comment type="cofactor">
    <cofactor evidence="18">
        <name>heme b</name>
        <dbReference type="ChEBI" id="CHEBI:60344"/>
    </cofactor>
    <text evidence="18">Binds 1 heme b (iron(II)-protoporphyrin IX) group per subunit.</text>
</comment>
<keyword evidence="12 18" id="KW-0408">Iron</keyword>
<dbReference type="EC" id="1.11.1.7" evidence="4"/>
<dbReference type="PRINTS" id="PR00461">
    <property type="entry name" value="PLPEROXIDASE"/>
</dbReference>
<feature type="active site" description="Proton acceptor" evidence="16">
    <location>
        <position position="69"/>
    </location>
</feature>
<feature type="binding site" evidence="17">
    <location>
        <position position="164"/>
    </location>
    <ligand>
        <name>substrate</name>
    </ligand>
</feature>
<keyword evidence="5" id="KW-0964">Secreted</keyword>
<evidence type="ECO:0000256" key="18">
    <source>
        <dbReference type="PIRSR" id="PIRSR600823-3"/>
    </source>
</evidence>
<feature type="domain" description="Plant heme peroxidase family profile" evidence="24">
    <location>
        <begin position="28"/>
        <end position="354"/>
    </location>
</feature>
<evidence type="ECO:0000259" key="24">
    <source>
        <dbReference type="PROSITE" id="PS50873"/>
    </source>
</evidence>
<feature type="disulfide bond" evidence="20">
    <location>
        <begin position="71"/>
        <end position="76"/>
    </location>
</feature>
<dbReference type="InterPro" id="IPR010255">
    <property type="entry name" value="Haem_peroxidase_sf"/>
</dbReference>
<keyword evidence="23" id="KW-1133">Transmembrane helix</keyword>
<dbReference type="InterPro" id="IPR033905">
    <property type="entry name" value="Secretory_peroxidase"/>
</dbReference>
<feature type="binding site" evidence="18">
    <location>
        <position position="73"/>
    </location>
    <ligand>
        <name>Ca(2+)</name>
        <dbReference type="ChEBI" id="CHEBI:29108"/>
        <label>1</label>
    </ligand>
</feature>
<evidence type="ECO:0000256" key="13">
    <source>
        <dbReference type="ARBA" id="ARBA00023157"/>
    </source>
</evidence>
<keyword evidence="14" id="KW-0325">Glycoprotein</keyword>
<dbReference type="CDD" id="cd00693">
    <property type="entry name" value="secretory_peroxidase"/>
    <property type="match status" value="1"/>
</dbReference>